<dbReference type="PANTHER" id="PTHR30121:SF12">
    <property type="entry name" value="TYPE IV SECRETION SYSTEM PROTEIN CAGE"/>
    <property type="match status" value="1"/>
</dbReference>
<keyword evidence="2" id="KW-0547">Nucleotide-binding</keyword>
<evidence type="ECO:0000256" key="3">
    <source>
        <dbReference type="ARBA" id="ARBA00022840"/>
    </source>
</evidence>
<dbReference type="InterPro" id="IPR018145">
    <property type="entry name" value="CagE_TrbE_VirB_cntrl_dom"/>
</dbReference>
<keyword evidence="6" id="KW-1185">Reference proteome</keyword>
<organism evidence="5 6">
    <name type="scientific">Limnohabitans lacus</name>
    <dbReference type="NCBI Taxonomy" id="3045173"/>
    <lineage>
        <taxon>Bacteria</taxon>
        <taxon>Pseudomonadati</taxon>
        <taxon>Pseudomonadota</taxon>
        <taxon>Betaproteobacteria</taxon>
        <taxon>Burkholderiales</taxon>
        <taxon>Comamonadaceae</taxon>
        <taxon>Limnohabitans</taxon>
    </lineage>
</organism>
<comment type="caution">
    <text evidence="5">The sequence shown here is derived from an EMBL/GenBank/DDBJ whole genome shotgun (WGS) entry which is preliminary data.</text>
</comment>
<dbReference type="EMBL" id="JASGBH010000015">
    <property type="protein sequence ID" value="MDI9235173.1"/>
    <property type="molecule type" value="Genomic_DNA"/>
</dbReference>
<reference evidence="5" key="1">
    <citation type="submission" date="2023-05" db="EMBL/GenBank/DDBJ databases">
        <title>Limnohabitans sp. strain HM2-2 Genome sequencing and assembly.</title>
        <authorList>
            <person name="Jung Y."/>
        </authorList>
    </citation>
    <scope>NUCLEOTIDE SEQUENCE</scope>
    <source>
        <strain evidence="5">HM2-2</strain>
    </source>
</reference>
<evidence type="ECO:0000256" key="2">
    <source>
        <dbReference type="ARBA" id="ARBA00022741"/>
    </source>
</evidence>
<dbReference type="SUPFAM" id="SSF52540">
    <property type="entry name" value="P-loop containing nucleoside triphosphate hydrolases"/>
    <property type="match status" value="1"/>
</dbReference>
<dbReference type="PANTHER" id="PTHR30121">
    <property type="entry name" value="UNCHARACTERIZED PROTEIN YJGR-RELATED"/>
    <property type="match status" value="1"/>
</dbReference>
<evidence type="ECO:0000313" key="6">
    <source>
        <dbReference type="Proteomes" id="UP001431902"/>
    </source>
</evidence>
<accession>A0ABT6XB00</accession>
<keyword evidence="3" id="KW-0067">ATP-binding</keyword>
<evidence type="ECO:0000313" key="5">
    <source>
        <dbReference type="EMBL" id="MDI9235173.1"/>
    </source>
</evidence>
<gene>
    <name evidence="5" type="ORF">QLQ16_15150</name>
</gene>
<proteinExistence type="inferred from homology"/>
<protein>
    <submittedName>
        <fullName evidence="5">VirB4 family type IV secretion/conjugal transfer ATPase</fullName>
    </submittedName>
</protein>
<comment type="similarity">
    <text evidence="1">Belongs to the TrbE/VirB4 family.</text>
</comment>
<dbReference type="RefSeq" id="WP_283225504.1">
    <property type="nucleotide sequence ID" value="NZ_JASGBH010000015.1"/>
</dbReference>
<feature type="domain" description="CagE TrbE VirB component of type IV transporter system central" evidence="4">
    <location>
        <begin position="157"/>
        <end position="363"/>
    </location>
</feature>
<dbReference type="Gene3D" id="3.40.50.300">
    <property type="entry name" value="P-loop containing nucleotide triphosphate hydrolases"/>
    <property type="match status" value="1"/>
</dbReference>
<evidence type="ECO:0000259" key="4">
    <source>
        <dbReference type="Pfam" id="PF03135"/>
    </source>
</evidence>
<evidence type="ECO:0000256" key="1">
    <source>
        <dbReference type="ARBA" id="ARBA00006512"/>
    </source>
</evidence>
<name>A0ABT6XB00_9BURK</name>
<dbReference type="Pfam" id="PF03135">
    <property type="entry name" value="CagE_TrbE_VirB"/>
    <property type="match status" value="1"/>
</dbReference>
<dbReference type="InterPro" id="IPR027417">
    <property type="entry name" value="P-loop_NTPase"/>
</dbReference>
<dbReference type="Proteomes" id="UP001431902">
    <property type="component" value="Unassembled WGS sequence"/>
</dbReference>
<sequence length="804" mass="90795">MPFSSEIAPGVVKLKGGNGYLTTFEIEGVPFETSSEEEIDQYNLTLHKFLTSLSGGAFAVWTHKIRMQVHETLQDEFTNEFSKKLASQYKERLTKTKLMRTTLFLTVVYRPGELATFKNLQFGSLDQMVALEREGIDVLGDVSARIESSMSKYKARRLWRYTKDGREYSEFLSFLHLLTNGFWKELPVTNRRISDYLATTRITAGDRSGVLQLTLPDRVRFVSALEIKEYPEHVSPLSLSKTLYLDQQFIETQSFSILANRPALARLRRQRGQLTAGDESSASEVNEFTELFDSVNSGQVMLGEYHYSIAVFSDTLDDKGIKKDRSDVAAALDAGGFKSEIQTVLPEASWFFQLPGNWKWRTREAWITSHNFVSLAPLHNFMAGKKSGNPWGEALCIFDSPSGQPFFFNFHCSPEDHDNTDDKLPANACLFGKTGVGKTTLEMYLMAQLNKYGCRVFLLDMNRSADITVRRMGGTYKTFARSIPTGINPFQWPDTPRTRAFCRSLVTQCITSSGAAELEPDEQNRLSNAVDAVFGARFEFRRIGLLSQHLPNVERSSLQARLARWIGDGDLAWVLDNPRDTLNLAEGEIWGFDYTDFINDPQICPVFTMCLLHLFEDLIDGRPIALFMEEFWALLGNPVFENFVKKKLKTIRKESGFVLMTTQQPDDVLSTDLAQTAVQQHVTGIYLPNPNARYADYVTGFGLTETQFNLVRVLPVDSRAALIKQEDKCAIVRFDLTGMNDVIAVLSGDKETVEMLDDIRAEVGDDPSVWEPFFLDAVRQKRQGRKRVSLAKIPTLSSFNGGEA</sequence>
<dbReference type="InterPro" id="IPR051162">
    <property type="entry name" value="T4SS_component"/>
</dbReference>